<dbReference type="EMBL" id="JAOWKW010000001">
    <property type="protein sequence ID" value="MCV2877633.1"/>
    <property type="molecule type" value="Genomic_DNA"/>
</dbReference>
<sequence length="72" mass="7963">MAEFSPKFRCIVTRSHKGALISAQSLMDMMADNDPEHMTVALGEIEAAAARMESVARDLRDLIAITRNEQSI</sequence>
<dbReference type="RefSeq" id="WP_263846919.1">
    <property type="nucleotide sequence ID" value="NZ_JAOWKW010000001.1"/>
</dbReference>
<comment type="caution">
    <text evidence="1">The sequence shown here is derived from an EMBL/GenBank/DDBJ whole genome shotgun (WGS) entry which is preliminary data.</text>
</comment>
<accession>A0ABT2ZVH1</accession>
<protein>
    <submittedName>
        <fullName evidence="1">Uncharacterized protein</fullName>
    </submittedName>
</protein>
<name>A0ABT2ZVH1_9RHOB</name>
<dbReference type="Proteomes" id="UP001526166">
    <property type="component" value="Unassembled WGS sequence"/>
</dbReference>
<gene>
    <name evidence="1" type="ORF">OE699_02105</name>
</gene>
<reference evidence="1 2" key="1">
    <citation type="submission" date="2022-10" db="EMBL/GenBank/DDBJ databases">
        <title>Sinirhodobacter sp. nov., isolated from ocean surface sediments.</title>
        <authorList>
            <person name="He W."/>
            <person name="Wang L."/>
            <person name="Zhang D.-F."/>
        </authorList>
    </citation>
    <scope>NUCLEOTIDE SEQUENCE [LARGE SCALE GENOMIC DNA]</scope>
    <source>
        <strain evidence="1 2">WL0115</strain>
    </source>
</reference>
<organism evidence="1 2">
    <name type="scientific">Sedimentimonas flavescens</name>
    <dbReference type="NCBI Taxonomy" id="2851012"/>
    <lineage>
        <taxon>Bacteria</taxon>
        <taxon>Pseudomonadati</taxon>
        <taxon>Pseudomonadota</taxon>
        <taxon>Alphaproteobacteria</taxon>
        <taxon>Rhodobacterales</taxon>
        <taxon>Rhodobacter group</taxon>
        <taxon>Sedimentimonas</taxon>
    </lineage>
</organism>
<keyword evidence="2" id="KW-1185">Reference proteome</keyword>
<evidence type="ECO:0000313" key="2">
    <source>
        <dbReference type="Proteomes" id="UP001526166"/>
    </source>
</evidence>
<evidence type="ECO:0000313" key="1">
    <source>
        <dbReference type="EMBL" id="MCV2877633.1"/>
    </source>
</evidence>
<proteinExistence type="predicted"/>